<keyword evidence="5 7" id="KW-0472">Membrane</keyword>
<gene>
    <name evidence="10" type="ORF">G3O08_05245</name>
</gene>
<feature type="transmembrane region" description="Helical" evidence="7">
    <location>
        <begin position="266"/>
        <end position="293"/>
    </location>
</feature>
<feature type="domain" description="MacB-like periplasmic core" evidence="9">
    <location>
        <begin position="5"/>
        <end position="231"/>
    </location>
</feature>
<dbReference type="InterPro" id="IPR003838">
    <property type="entry name" value="ABC3_permease_C"/>
</dbReference>
<feature type="transmembrane region" description="Helical" evidence="7">
    <location>
        <begin position="324"/>
        <end position="350"/>
    </location>
</feature>
<dbReference type="AlphaFoldDB" id="A0A7K3WPT5"/>
<keyword evidence="11" id="KW-1185">Reference proteome</keyword>
<proteinExistence type="inferred from homology"/>
<evidence type="ECO:0000259" key="9">
    <source>
        <dbReference type="Pfam" id="PF12704"/>
    </source>
</evidence>
<evidence type="ECO:0000256" key="3">
    <source>
        <dbReference type="ARBA" id="ARBA00022692"/>
    </source>
</evidence>
<dbReference type="InterPro" id="IPR025857">
    <property type="entry name" value="MacB_PCD"/>
</dbReference>
<keyword evidence="4 7" id="KW-1133">Transmembrane helix</keyword>
<dbReference type="GO" id="GO:0022857">
    <property type="term" value="F:transmembrane transporter activity"/>
    <property type="evidence" value="ECO:0007669"/>
    <property type="project" value="TreeGrafter"/>
</dbReference>
<accession>A0A7K3WPT5</accession>
<dbReference type="Proteomes" id="UP000486602">
    <property type="component" value="Unassembled WGS sequence"/>
</dbReference>
<evidence type="ECO:0000256" key="5">
    <source>
        <dbReference type="ARBA" id="ARBA00023136"/>
    </source>
</evidence>
<organism evidence="10 11">
    <name type="scientific">Cryomorpha ignava</name>
    <dbReference type="NCBI Taxonomy" id="101383"/>
    <lineage>
        <taxon>Bacteria</taxon>
        <taxon>Pseudomonadati</taxon>
        <taxon>Bacteroidota</taxon>
        <taxon>Flavobacteriia</taxon>
        <taxon>Flavobacteriales</taxon>
        <taxon>Cryomorphaceae</taxon>
        <taxon>Cryomorpha</taxon>
    </lineage>
</organism>
<sequence length="395" mass="42357">MLRATLTALIIAVGITALVGILTAIDALQNKIENDFSAMGSNTFNIRANAGSLRGQRDGQREKRNEPIRYNDATEFLERYDYPAVAAVSTMVSFNAQLRYQSEKTNPNVQVLGTSRNYLQTAGYTFEKGRGFSEDEANSGSPVIIIGKDVADKLFSKGIIDPISQGVFVGGKRFSVIGVLASKGNSMGFGGDNQVLIPLTNARLNFQSANSDYVINVQTMQAQDMEAAKSAAIVPLRNIRKDKPGEDSSFDITQSDSLASMIISQISLIVIIATIIGAITLLGAAIGLMNIMLVSVTERTKEIGIRKSIGASAKKIRNQFLMEAIIIGQIGGFLGIIMGIACGNAIALLIDSSFIIPWKWIIGGVVLCFGVGLVSGYYPAKKAAALDPIEALRYE</sequence>
<name>A0A7K3WPT5_9FLAO</name>
<evidence type="ECO:0000256" key="6">
    <source>
        <dbReference type="ARBA" id="ARBA00038076"/>
    </source>
</evidence>
<dbReference type="Pfam" id="PF02687">
    <property type="entry name" value="FtsX"/>
    <property type="match status" value="1"/>
</dbReference>
<comment type="similarity">
    <text evidence="6">Belongs to the ABC-4 integral membrane protein family.</text>
</comment>
<evidence type="ECO:0000256" key="2">
    <source>
        <dbReference type="ARBA" id="ARBA00022475"/>
    </source>
</evidence>
<evidence type="ECO:0000256" key="7">
    <source>
        <dbReference type="SAM" id="Phobius"/>
    </source>
</evidence>
<evidence type="ECO:0000256" key="4">
    <source>
        <dbReference type="ARBA" id="ARBA00022989"/>
    </source>
</evidence>
<feature type="domain" description="ABC3 transporter permease C-terminal" evidence="8">
    <location>
        <begin position="275"/>
        <end position="387"/>
    </location>
</feature>
<comment type="subcellular location">
    <subcellularLocation>
        <location evidence="1">Cell membrane</location>
        <topology evidence="1">Multi-pass membrane protein</topology>
    </subcellularLocation>
</comment>
<dbReference type="EMBL" id="JAAGVY010000006">
    <property type="protein sequence ID" value="NEN22902.1"/>
    <property type="molecule type" value="Genomic_DNA"/>
</dbReference>
<reference evidence="10 11" key="1">
    <citation type="submission" date="2020-02" db="EMBL/GenBank/DDBJ databases">
        <title>Out from the shadows clarifying the taxonomy of the family Cryomorphaceae and related taxa by utilizing the GTDB taxonomic framework.</title>
        <authorList>
            <person name="Bowman J.P."/>
        </authorList>
    </citation>
    <scope>NUCLEOTIDE SEQUENCE [LARGE SCALE GENOMIC DNA]</scope>
    <source>
        <strain evidence="10 11">QSSC 1-22</strain>
    </source>
</reference>
<feature type="transmembrane region" description="Helical" evidence="7">
    <location>
        <begin position="356"/>
        <end position="378"/>
    </location>
</feature>
<evidence type="ECO:0000313" key="11">
    <source>
        <dbReference type="Proteomes" id="UP000486602"/>
    </source>
</evidence>
<dbReference type="PANTHER" id="PTHR30572">
    <property type="entry name" value="MEMBRANE COMPONENT OF TRANSPORTER-RELATED"/>
    <property type="match status" value="1"/>
</dbReference>
<dbReference type="PANTHER" id="PTHR30572:SF4">
    <property type="entry name" value="ABC TRANSPORTER PERMEASE YTRF"/>
    <property type="match status" value="1"/>
</dbReference>
<keyword evidence="2" id="KW-1003">Cell membrane</keyword>
<evidence type="ECO:0000259" key="8">
    <source>
        <dbReference type="Pfam" id="PF02687"/>
    </source>
</evidence>
<evidence type="ECO:0000256" key="1">
    <source>
        <dbReference type="ARBA" id="ARBA00004651"/>
    </source>
</evidence>
<evidence type="ECO:0000313" key="10">
    <source>
        <dbReference type="EMBL" id="NEN22902.1"/>
    </source>
</evidence>
<dbReference type="GO" id="GO:0005886">
    <property type="term" value="C:plasma membrane"/>
    <property type="evidence" value="ECO:0007669"/>
    <property type="project" value="UniProtKB-SubCell"/>
</dbReference>
<comment type="caution">
    <text evidence="10">The sequence shown here is derived from an EMBL/GenBank/DDBJ whole genome shotgun (WGS) entry which is preliminary data.</text>
</comment>
<dbReference type="InterPro" id="IPR050250">
    <property type="entry name" value="Macrolide_Exporter_MacB"/>
</dbReference>
<dbReference type="Pfam" id="PF12704">
    <property type="entry name" value="MacB_PCD"/>
    <property type="match status" value="1"/>
</dbReference>
<keyword evidence="3 7" id="KW-0812">Transmembrane</keyword>
<protein>
    <submittedName>
        <fullName evidence="10">FtsX-like permease family protein</fullName>
    </submittedName>
</protein>